<gene>
    <name evidence="1" type="ORF">F53441_10742</name>
</gene>
<sequence length="179" mass="19560">MSDEGREYCTGDGSICEAYNKIDRKCRDETGKAYYKCTCESGWVPLQKACYDCRSAMGEFMINIDDSNRESCKDDGLSVAPIPSSIISQQKEYNETAKVPSMSETKGGTMLATNVLTASMNSDVMTYSHQPYTTTLFGNKASVTLPAISAPTEEDKDEENMAGRRIANGDLAASCHLKP</sequence>
<evidence type="ECO:0000313" key="2">
    <source>
        <dbReference type="Proteomes" id="UP000605986"/>
    </source>
</evidence>
<dbReference type="Proteomes" id="UP000605986">
    <property type="component" value="Unassembled WGS sequence"/>
</dbReference>
<reference evidence="1" key="1">
    <citation type="submission" date="2020-01" db="EMBL/GenBank/DDBJ databases">
        <title>Identification and distribution of gene clusters putatively required for synthesis of sphingolipid metabolism inhibitors in phylogenetically diverse species of the filamentous fungus Fusarium.</title>
        <authorList>
            <person name="Kim H.-S."/>
            <person name="Busman M."/>
            <person name="Brown D.W."/>
            <person name="Divon H."/>
            <person name="Uhlig S."/>
            <person name="Proctor R.H."/>
        </authorList>
    </citation>
    <scope>NUCLEOTIDE SEQUENCE</scope>
    <source>
        <strain evidence="1">NRRL 53441</strain>
    </source>
</reference>
<comment type="caution">
    <text evidence="1">The sequence shown here is derived from an EMBL/GenBank/DDBJ whole genome shotgun (WGS) entry which is preliminary data.</text>
</comment>
<dbReference type="AlphaFoldDB" id="A0A8H4K699"/>
<organism evidence="1 2">
    <name type="scientific">Fusarium austroafricanum</name>
    <dbReference type="NCBI Taxonomy" id="2364996"/>
    <lineage>
        <taxon>Eukaryota</taxon>
        <taxon>Fungi</taxon>
        <taxon>Dikarya</taxon>
        <taxon>Ascomycota</taxon>
        <taxon>Pezizomycotina</taxon>
        <taxon>Sordariomycetes</taxon>
        <taxon>Hypocreomycetidae</taxon>
        <taxon>Hypocreales</taxon>
        <taxon>Nectriaceae</taxon>
        <taxon>Fusarium</taxon>
        <taxon>Fusarium concolor species complex</taxon>
    </lineage>
</organism>
<protein>
    <submittedName>
        <fullName evidence="1">Uncharacterized protein</fullName>
    </submittedName>
</protein>
<dbReference type="EMBL" id="JAADJG010000519">
    <property type="protein sequence ID" value="KAF4445522.1"/>
    <property type="molecule type" value="Genomic_DNA"/>
</dbReference>
<name>A0A8H4K699_9HYPO</name>
<dbReference type="OrthoDB" id="5015668at2759"/>
<proteinExistence type="predicted"/>
<keyword evidence="2" id="KW-1185">Reference proteome</keyword>
<evidence type="ECO:0000313" key="1">
    <source>
        <dbReference type="EMBL" id="KAF4445522.1"/>
    </source>
</evidence>
<accession>A0A8H4K699</accession>